<organism evidence="2 3">
    <name type="scientific">Methanobacterium bryantii</name>
    <dbReference type="NCBI Taxonomy" id="2161"/>
    <lineage>
        <taxon>Archaea</taxon>
        <taxon>Methanobacteriati</taxon>
        <taxon>Methanobacteriota</taxon>
        <taxon>Methanomada group</taxon>
        <taxon>Methanobacteria</taxon>
        <taxon>Methanobacteriales</taxon>
        <taxon>Methanobacteriaceae</taxon>
        <taxon>Methanobacterium</taxon>
    </lineage>
</organism>
<gene>
    <name evidence="2" type="ORF">ASJ80_09000</name>
</gene>
<proteinExistence type="predicted"/>
<dbReference type="OrthoDB" id="335259at2157"/>
<keyword evidence="3" id="KW-1185">Reference proteome</keyword>
<evidence type="ECO:0000259" key="1">
    <source>
        <dbReference type="Pfam" id="PF08937"/>
    </source>
</evidence>
<dbReference type="InterPro" id="IPR015032">
    <property type="entry name" value="ThsB__TIR-like_domain"/>
</dbReference>
<evidence type="ECO:0000313" key="2">
    <source>
        <dbReference type="EMBL" id="PAV05502.1"/>
    </source>
</evidence>
<dbReference type="SUPFAM" id="SSF52206">
    <property type="entry name" value="Hypothetical protein MTH538"/>
    <property type="match status" value="1"/>
</dbReference>
<dbReference type="RefSeq" id="WP_069585753.1">
    <property type="nucleotide sequence ID" value="NZ_LMVM01000004.1"/>
</dbReference>
<dbReference type="Proteomes" id="UP000217784">
    <property type="component" value="Unassembled WGS sequence"/>
</dbReference>
<dbReference type="Pfam" id="PF08937">
    <property type="entry name" value="ThsB_TIR"/>
    <property type="match status" value="1"/>
</dbReference>
<evidence type="ECO:0000313" key="3">
    <source>
        <dbReference type="Proteomes" id="UP000217784"/>
    </source>
</evidence>
<reference evidence="2 3" key="1">
    <citation type="journal article" date="2017" name="BMC Genomics">
        <title>Genomic analysis of methanogenic archaea reveals a shift towards energy conservation.</title>
        <authorList>
            <person name="Gilmore S.P."/>
            <person name="Henske J.K."/>
            <person name="Sexton J.A."/>
            <person name="Solomon K.V."/>
            <person name="Seppala S."/>
            <person name="Yoo J.I."/>
            <person name="Huyett L.M."/>
            <person name="Pressman A."/>
            <person name="Cogan J.Z."/>
            <person name="Kivenson V."/>
            <person name="Peng X."/>
            <person name="Tan Y."/>
            <person name="Valentine D.L."/>
            <person name="O'Malley M.A."/>
        </authorList>
    </citation>
    <scope>NUCLEOTIDE SEQUENCE [LARGE SCALE GENOMIC DNA]</scope>
    <source>
        <strain evidence="2 3">M.o.H.</strain>
    </source>
</reference>
<dbReference type="AlphaFoldDB" id="A0A2A2H7W7"/>
<dbReference type="InterPro" id="IPR036490">
    <property type="entry name" value="ThsB_TIR-like_sf"/>
</dbReference>
<feature type="domain" description="Thoeris protein ThsB TIR-like" evidence="1">
    <location>
        <begin position="10"/>
        <end position="106"/>
    </location>
</feature>
<protein>
    <recommendedName>
        <fullName evidence="1">Thoeris protein ThsB TIR-like domain-containing protein</fullName>
    </recommendedName>
</protein>
<accession>A0A2A2H7W7</accession>
<dbReference type="EMBL" id="LMVM01000004">
    <property type="protein sequence ID" value="PAV05502.1"/>
    <property type="molecule type" value="Genomic_DNA"/>
</dbReference>
<sequence>MPSLKTYRIFISHAWQYSSGYNRIVRMLNDASNFDWRNYSVPEHDPKHADDDDELEKALKNQMSPTHIVLVLAGMYVNHRKWIQKEIDIAQDYGKPIVGIKPWGNERTPAAVKDAADEMVNWQSSSIISAIRRNSL</sequence>
<comment type="caution">
    <text evidence="2">The sequence shown here is derived from an EMBL/GenBank/DDBJ whole genome shotgun (WGS) entry which is preliminary data.</text>
</comment>
<name>A0A2A2H7W7_METBR</name>
<dbReference type="Gene3D" id="3.40.50.9200">
    <property type="entry name" value="Hypothetical protein MTH538"/>
    <property type="match status" value="1"/>
</dbReference>